<name>A0A1G2E0J8_9BACT</name>
<evidence type="ECO:0000256" key="7">
    <source>
        <dbReference type="RuleBase" id="RU000418"/>
    </source>
</evidence>
<accession>A0A1G2E0J8</accession>
<keyword evidence="5 6" id="KW-0413">Isomerase</keyword>
<feature type="binding site" evidence="6">
    <location>
        <position position="414"/>
    </location>
    <ligand>
        <name>ATP</name>
        <dbReference type="ChEBI" id="CHEBI:30616"/>
    </ligand>
</feature>
<comment type="caution">
    <text evidence="9">The sequence shown here is derived from an EMBL/GenBank/DDBJ whole genome shotgun (WGS) entry which is preliminary data.</text>
</comment>
<dbReference type="GO" id="GO:0042026">
    <property type="term" value="P:protein refolding"/>
    <property type="evidence" value="ECO:0007669"/>
    <property type="project" value="UniProtKB-UniRule"/>
</dbReference>
<dbReference type="InterPro" id="IPR027413">
    <property type="entry name" value="GROEL-like_equatorial_sf"/>
</dbReference>
<dbReference type="GO" id="GO:0016853">
    <property type="term" value="F:isomerase activity"/>
    <property type="evidence" value="ECO:0007669"/>
    <property type="project" value="UniProtKB-KW"/>
</dbReference>
<dbReference type="GO" id="GO:0140662">
    <property type="term" value="F:ATP-dependent protein folding chaperone"/>
    <property type="evidence" value="ECO:0007669"/>
    <property type="project" value="InterPro"/>
</dbReference>
<dbReference type="InterPro" id="IPR001844">
    <property type="entry name" value="Cpn60/GroEL"/>
</dbReference>
<comment type="similarity">
    <text evidence="1 6 7">Belongs to the chaperonin (HSP60) family.</text>
</comment>
<dbReference type="FunFam" id="3.50.7.10:FF:000001">
    <property type="entry name" value="60 kDa chaperonin"/>
    <property type="match status" value="1"/>
</dbReference>
<dbReference type="NCBIfam" id="NF009488">
    <property type="entry name" value="PRK12850.1"/>
    <property type="match status" value="1"/>
</dbReference>
<feature type="binding site" evidence="6">
    <location>
        <begin position="86"/>
        <end position="90"/>
    </location>
    <ligand>
        <name>ATP</name>
        <dbReference type="ChEBI" id="CHEBI:30616"/>
    </ligand>
</feature>
<dbReference type="CDD" id="cd03344">
    <property type="entry name" value="GroEL"/>
    <property type="match status" value="1"/>
</dbReference>
<dbReference type="HAMAP" id="MF_00600">
    <property type="entry name" value="CH60"/>
    <property type="match status" value="1"/>
</dbReference>
<evidence type="ECO:0000256" key="5">
    <source>
        <dbReference type="ARBA" id="ARBA00023235"/>
    </source>
</evidence>
<proteinExistence type="inferred from homology"/>
<keyword evidence="6" id="KW-0963">Cytoplasm</keyword>
<dbReference type="AlphaFoldDB" id="A0A1G2E0J8"/>
<dbReference type="PANTHER" id="PTHR45633">
    <property type="entry name" value="60 KDA HEAT SHOCK PROTEIN, MITOCHONDRIAL"/>
    <property type="match status" value="1"/>
</dbReference>
<dbReference type="EC" id="5.6.1.7" evidence="6"/>
<feature type="binding site" evidence="6">
    <location>
        <position position="493"/>
    </location>
    <ligand>
        <name>ATP</name>
        <dbReference type="ChEBI" id="CHEBI:30616"/>
    </ligand>
</feature>
<evidence type="ECO:0000256" key="2">
    <source>
        <dbReference type="ARBA" id="ARBA00022741"/>
    </source>
</evidence>
<comment type="function">
    <text evidence="6 8">Together with its co-chaperonin GroES, plays an essential role in assisting protein folding. The GroEL-GroES system forms a nano-cage that allows encapsulation of the non-native substrate proteins and provides a physical environment optimized to promote and accelerate protein folding.</text>
</comment>
<dbReference type="NCBIfam" id="TIGR02348">
    <property type="entry name" value="GroEL"/>
    <property type="match status" value="1"/>
</dbReference>
<organism evidence="9 10">
    <name type="scientific">Candidatus Nealsonbacteria bacterium RIFCSPHIGHO2_01_FULL_38_55</name>
    <dbReference type="NCBI Taxonomy" id="1801664"/>
    <lineage>
        <taxon>Bacteria</taxon>
        <taxon>Candidatus Nealsoniibacteriota</taxon>
    </lineage>
</organism>
<dbReference type="GO" id="GO:0005737">
    <property type="term" value="C:cytoplasm"/>
    <property type="evidence" value="ECO:0007669"/>
    <property type="project" value="UniProtKB-SubCell"/>
</dbReference>
<dbReference type="NCBIfam" id="NF009489">
    <property type="entry name" value="PRK12851.1"/>
    <property type="match status" value="1"/>
</dbReference>
<evidence type="ECO:0000313" key="9">
    <source>
        <dbReference type="EMBL" id="OGZ19337.1"/>
    </source>
</evidence>
<dbReference type="SUPFAM" id="SSF54849">
    <property type="entry name" value="GroEL-intermediate domain like"/>
    <property type="match status" value="1"/>
</dbReference>
<evidence type="ECO:0000256" key="8">
    <source>
        <dbReference type="RuleBase" id="RU000419"/>
    </source>
</evidence>
<dbReference type="GO" id="GO:0051082">
    <property type="term" value="F:unfolded protein binding"/>
    <property type="evidence" value="ECO:0007669"/>
    <property type="project" value="UniProtKB-UniRule"/>
</dbReference>
<evidence type="ECO:0000313" key="10">
    <source>
        <dbReference type="Proteomes" id="UP000177360"/>
    </source>
</evidence>
<comment type="caution">
    <text evidence="6">Lacks conserved residue(s) required for the propagation of feature annotation.</text>
</comment>
<feature type="binding site" evidence="6">
    <location>
        <begin position="29"/>
        <end position="32"/>
    </location>
    <ligand>
        <name>ATP</name>
        <dbReference type="ChEBI" id="CHEBI:30616"/>
    </ligand>
</feature>
<comment type="subunit">
    <text evidence="6 8">Forms a cylinder of 14 subunits composed of two heptameric rings stacked back-to-back. Interacts with the co-chaperonin GroES.</text>
</comment>
<dbReference type="InterPro" id="IPR018370">
    <property type="entry name" value="Chaperonin_Cpn60_CS"/>
</dbReference>
<evidence type="ECO:0000256" key="3">
    <source>
        <dbReference type="ARBA" id="ARBA00022840"/>
    </source>
</evidence>
<evidence type="ECO:0000256" key="6">
    <source>
        <dbReference type="HAMAP-Rule" id="MF_00600"/>
    </source>
</evidence>
<dbReference type="NCBIfam" id="NF000592">
    <property type="entry name" value="PRK00013.1"/>
    <property type="match status" value="1"/>
</dbReference>
<dbReference type="PRINTS" id="PR00298">
    <property type="entry name" value="CHAPERONIN60"/>
</dbReference>
<dbReference type="EMBL" id="MHLZ01000036">
    <property type="protein sequence ID" value="OGZ19337.1"/>
    <property type="molecule type" value="Genomic_DNA"/>
</dbReference>
<keyword evidence="4 6" id="KW-0143">Chaperone</keyword>
<reference evidence="9 10" key="1">
    <citation type="journal article" date="2016" name="Nat. Commun.">
        <title>Thousands of microbial genomes shed light on interconnected biogeochemical processes in an aquifer system.</title>
        <authorList>
            <person name="Anantharaman K."/>
            <person name="Brown C.T."/>
            <person name="Hug L.A."/>
            <person name="Sharon I."/>
            <person name="Castelle C.J."/>
            <person name="Probst A.J."/>
            <person name="Thomas B.C."/>
            <person name="Singh A."/>
            <person name="Wilkins M.J."/>
            <person name="Karaoz U."/>
            <person name="Brodie E.L."/>
            <person name="Williams K.H."/>
            <person name="Hubbard S.S."/>
            <person name="Banfield J.F."/>
        </authorList>
    </citation>
    <scope>NUCLEOTIDE SEQUENCE [LARGE SCALE GENOMIC DNA]</scope>
</reference>
<dbReference type="SUPFAM" id="SSF52029">
    <property type="entry name" value="GroEL apical domain-like"/>
    <property type="match status" value="1"/>
</dbReference>
<dbReference type="InterPro" id="IPR002423">
    <property type="entry name" value="Cpn60/GroEL/TCP-1"/>
</dbReference>
<keyword evidence="2 6" id="KW-0547">Nucleotide-binding</keyword>
<dbReference type="Gene3D" id="1.10.560.10">
    <property type="entry name" value="GroEL-like equatorial domain"/>
    <property type="match status" value="1"/>
</dbReference>
<protein>
    <recommendedName>
        <fullName evidence="6">Chaperonin GroEL</fullName>
        <ecNumber evidence="6">5.6.1.7</ecNumber>
    </recommendedName>
    <alternativeName>
        <fullName evidence="6">60 kDa chaperonin</fullName>
    </alternativeName>
    <alternativeName>
        <fullName evidence="6">Chaperonin-60</fullName>
        <shortName evidence="6">Cpn60</shortName>
    </alternativeName>
</protein>
<dbReference type="Gene3D" id="3.50.7.10">
    <property type="entry name" value="GroEL"/>
    <property type="match status" value="1"/>
</dbReference>
<comment type="subcellular location">
    <subcellularLocation>
        <location evidence="6">Cytoplasm</location>
    </subcellularLocation>
</comment>
<evidence type="ECO:0000256" key="1">
    <source>
        <dbReference type="ARBA" id="ARBA00006607"/>
    </source>
</evidence>
<dbReference type="PROSITE" id="PS00296">
    <property type="entry name" value="CHAPERONINS_CPN60"/>
    <property type="match status" value="1"/>
</dbReference>
<sequence length="540" mass="57664">MAKQILFDEDARKKLKAGADKLANAVKITIGPKGRNVALDKGFGSPTITNDGVTIAKEIELEDKIENMGVEIVKEVAEKTNDIAGDGTTTAIILAQAMITEGLRNVVAGANPLALKRGIEKGVEKLIEQLKGMAKKITTKEEMAQVATISAESGEIGGLIAEVMAEVGKDGVITVEESKTFGIQKDIVKGLQFDRGYISPYMITDSERMEAIYEEPYILIADRKITALNEILPVLEKVVQTGKKEIVIIADEIEGDALATLVVNKLRGIFNALAIKAPGFGDRKKEMLEDIAAVTGATVISEEKGIKLEKIDLNMLGSARRVVATKENTTIIEGKGDKEKIEARVAQIKNEISASSSEFDKEKLQERLAKLAGGVAVIKVGAATEVEQKARQHKTEDALSATKAAVEEGIVPGGGVALIRASLVLEGLDINGDEKTGLNILKRALEEPIRQISQNAGIDGAIVVQKVKEGQGGFGFNAEKMVYEDLLTTGIVDPTKVVRSALQNAASAASMFLTTECVVAEKPEEGGSKKGMPSMPPMDY</sequence>
<dbReference type="SUPFAM" id="SSF48592">
    <property type="entry name" value="GroEL equatorial domain-like"/>
    <property type="match status" value="1"/>
</dbReference>
<dbReference type="NCBIfam" id="NF009487">
    <property type="entry name" value="PRK12849.1"/>
    <property type="match status" value="1"/>
</dbReference>
<gene>
    <name evidence="6" type="primary">groEL</name>
    <name evidence="6" type="synonym">groL</name>
    <name evidence="9" type="ORF">A2626_01025</name>
</gene>
<dbReference type="Pfam" id="PF00118">
    <property type="entry name" value="Cpn60_TCP1"/>
    <property type="match status" value="1"/>
</dbReference>
<dbReference type="Proteomes" id="UP000177360">
    <property type="component" value="Unassembled WGS sequence"/>
</dbReference>
<evidence type="ECO:0000256" key="4">
    <source>
        <dbReference type="ARBA" id="ARBA00023186"/>
    </source>
</evidence>
<dbReference type="GO" id="GO:0005524">
    <property type="term" value="F:ATP binding"/>
    <property type="evidence" value="ECO:0007669"/>
    <property type="project" value="UniProtKB-UniRule"/>
</dbReference>
<dbReference type="InterPro" id="IPR027410">
    <property type="entry name" value="TCP-1-like_intermed_sf"/>
</dbReference>
<dbReference type="Gene3D" id="3.30.260.10">
    <property type="entry name" value="TCP-1-like chaperonin intermediate domain"/>
    <property type="match status" value="1"/>
</dbReference>
<keyword evidence="3 6" id="KW-0067">ATP-binding</keyword>
<dbReference type="InterPro" id="IPR027409">
    <property type="entry name" value="GroEL-like_apical_dom_sf"/>
</dbReference>